<dbReference type="InterPro" id="IPR050415">
    <property type="entry name" value="MRET"/>
</dbReference>
<proteinExistence type="predicted"/>
<dbReference type="PRINTS" id="PR00410">
    <property type="entry name" value="PHEHYDRXLASE"/>
</dbReference>
<dbReference type="InterPro" id="IPR006058">
    <property type="entry name" value="2Fe2S_fd_BS"/>
</dbReference>
<dbReference type="GO" id="GO:0051537">
    <property type="term" value="F:2 iron, 2 sulfur cluster binding"/>
    <property type="evidence" value="ECO:0007669"/>
    <property type="project" value="InterPro"/>
</dbReference>
<evidence type="ECO:0000259" key="2">
    <source>
        <dbReference type="PROSITE" id="PS51384"/>
    </source>
</evidence>
<organism evidence="3">
    <name type="scientific">mine drainage metagenome</name>
    <dbReference type="NCBI Taxonomy" id="410659"/>
    <lineage>
        <taxon>unclassified sequences</taxon>
        <taxon>metagenomes</taxon>
        <taxon>ecological metagenomes</taxon>
    </lineage>
</organism>
<dbReference type="SUPFAM" id="SSF54292">
    <property type="entry name" value="2Fe-2S ferredoxin-like"/>
    <property type="match status" value="1"/>
</dbReference>
<dbReference type="EMBL" id="MLJW01000141">
    <property type="protein sequence ID" value="OIQ96895.1"/>
    <property type="molecule type" value="Genomic_DNA"/>
</dbReference>
<dbReference type="SUPFAM" id="SSF63380">
    <property type="entry name" value="Riboflavin synthase domain-like"/>
    <property type="match status" value="1"/>
</dbReference>
<dbReference type="PANTHER" id="PTHR47354">
    <property type="entry name" value="NADH OXIDOREDUCTASE HCR"/>
    <property type="match status" value="1"/>
</dbReference>
<accession>A0A1J5RY48</accession>
<dbReference type="Gene3D" id="3.40.50.80">
    <property type="entry name" value="Nucleotide-binding domain of ferredoxin-NADP reductase (FNR) module"/>
    <property type="match status" value="1"/>
</dbReference>
<protein>
    <submittedName>
        <fullName evidence="3">CDP-6-deoxy-L-threo-D-glycero-4-hexulose-3-dehydrase reductase</fullName>
        <ecNumber evidence="3">1.17.1.-</ecNumber>
    </submittedName>
</protein>
<dbReference type="PROSITE" id="PS51085">
    <property type="entry name" value="2FE2S_FER_2"/>
    <property type="match status" value="1"/>
</dbReference>
<dbReference type="PROSITE" id="PS51384">
    <property type="entry name" value="FAD_FR"/>
    <property type="match status" value="1"/>
</dbReference>
<dbReference type="InterPro" id="IPR001041">
    <property type="entry name" value="2Fe-2S_ferredoxin-type"/>
</dbReference>
<comment type="caution">
    <text evidence="3">The sequence shown here is derived from an EMBL/GenBank/DDBJ whole genome shotgun (WGS) entry which is preliminary data.</text>
</comment>
<dbReference type="InterPro" id="IPR008333">
    <property type="entry name" value="Cbr1-like_FAD-bd_dom"/>
</dbReference>
<evidence type="ECO:0000313" key="3">
    <source>
        <dbReference type="EMBL" id="OIQ96895.1"/>
    </source>
</evidence>
<feature type="domain" description="FAD-binding FR-type" evidence="2">
    <location>
        <begin position="99"/>
        <end position="199"/>
    </location>
</feature>
<dbReference type="PRINTS" id="PR00371">
    <property type="entry name" value="FPNCR"/>
</dbReference>
<dbReference type="InterPro" id="IPR017938">
    <property type="entry name" value="Riboflavin_synthase-like_b-brl"/>
</dbReference>
<dbReference type="PROSITE" id="PS00197">
    <property type="entry name" value="2FE2S_FER_1"/>
    <property type="match status" value="1"/>
</dbReference>
<dbReference type="CDD" id="cd00207">
    <property type="entry name" value="fer2"/>
    <property type="match status" value="1"/>
</dbReference>
<dbReference type="AlphaFoldDB" id="A0A1J5RY48"/>
<dbReference type="Pfam" id="PF00970">
    <property type="entry name" value="FAD_binding_6"/>
    <property type="match status" value="1"/>
</dbReference>
<dbReference type="Gene3D" id="2.40.30.10">
    <property type="entry name" value="Translation factors"/>
    <property type="match status" value="1"/>
</dbReference>
<dbReference type="CDD" id="cd06189">
    <property type="entry name" value="flavin_oxioreductase"/>
    <property type="match status" value="1"/>
</dbReference>
<dbReference type="Pfam" id="PF00175">
    <property type="entry name" value="NAD_binding_1"/>
    <property type="match status" value="1"/>
</dbReference>
<dbReference type="InterPro" id="IPR001433">
    <property type="entry name" value="OxRdtase_FAD/NAD-bd"/>
</dbReference>
<dbReference type="InterPro" id="IPR012675">
    <property type="entry name" value="Beta-grasp_dom_sf"/>
</dbReference>
<dbReference type="PANTHER" id="PTHR47354:SF5">
    <property type="entry name" value="PROTEIN RFBI"/>
    <property type="match status" value="1"/>
</dbReference>
<dbReference type="InterPro" id="IPR001709">
    <property type="entry name" value="Flavoprot_Pyr_Nucl_cyt_Rdtase"/>
</dbReference>
<name>A0A1J5RY48_9ZZZZ</name>
<dbReference type="InterPro" id="IPR036010">
    <property type="entry name" value="2Fe-2S_ferredoxin-like_sf"/>
</dbReference>
<dbReference type="EC" id="1.17.1.-" evidence="3"/>
<dbReference type="InterPro" id="IPR017927">
    <property type="entry name" value="FAD-bd_FR_type"/>
</dbReference>
<reference evidence="3" key="1">
    <citation type="submission" date="2016-10" db="EMBL/GenBank/DDBJ databases">
        <title>Sequence of Gallionella enrichment culture.</title>
        <authorList>
            <person name="Poehlein A."/>
            <person name="Muehling M."/>
            <person name="Daniel R."/>
        </authorList>
    </citation>
    <scope>NUCLEOTIDE SEQUENCE</scope>
</reference>
<dbReference type="SUPFAM" id="SSF52343">
    <property type="entry name" value="Ferredoxin reductase-like, C-terminal NADP-linked domain"/>
    <property type="match status" value="1"/>
</dbReference>
<sequence>MNHQITIQPSGHLCTANAHETVLESAINAGFNIPYGCRNGACGSCKGTVLSGEVDYGDYAAAALTDAEKAAGKALFCCARPLTDLTIECREINASIIPPRIIPARVERKEQLSHDVMVLFLKLPSSEHLQFMAGQYIEFLLKDGKRRAFSLANAPHIDNMLELHLRLIPGGQFTEYVFNEMPDKAIMRIEAPFGSFYLREDSSKPIIMVAGGTGFAPVKGMIEHMLHKDIQRPVILYWGAKTLQDLYMPVLPAAWATEYPHIQFIPVLSDAMPEDQWQGRTGLVHQAVLDDFSSQGLGNYEVYCCGAPAMVEVAHASFLNAGLAEDAFFSDAFNYAKPVVTTGAGA</sequence>
<dbReference type="InterPro" id="IPR039261">
    <property type="entry name" value="FNR_nucleotide-bd"/>
</dbReference>
<dbReference type="Pfam" id="PF00111">
    <property type="entry name" value="Fer2"/>
    <property type="match status" value="1"/>
</dbReference>
<gene>
    <name evidence="3" type="primary">ascD_8</name>
    <name evidence="3" type="ORF">GALL_210920</name>
</gene>
<dbReference type="GO" id="GO:0016491">
    <property type="term" value="F:oxidoreductase activity"/>
    <property type="evidence" value="ECO:0007669"/>
    <property type="project" value="UniProtKB-KW"/>
</dbReference>
<keyword evidence="3" id="KW-0560">Oxidoreductase</keyword>
<feature type="domain" description="2Fe-2S ferredoxin-type" evidence="1">
    <location>
        <begin position="3"/>
        <end position="93"/>
    </location>
</feature>
<evidence type="ECO:0000259" key="1">
    <source>
        <dbReference type="PROSITE" id="PS51085"/>
    </source>
</evidence>
<dbReference type="Gene3D" id="3.10.20.30">
    <property type="match status" value="1"/>
</dbReference>